<dbReference type="InterPro" id="IPR039523">
    <property type="entry name" value="RimK-rel_E_lig_ATP-grasp"/>
</dbReference>
<dbReference type="InterPro" id="IPR011761">
    <property type="entry name" value="ATP-grasp"/>
</dbReference>
<dbReference type="PROSITE" id="PS50975">
    <property type="entry name" value="ATP_GRASP"/>
    <property type="match status" value="1"/>
</dbReference>
<keyword evidence="2" id="KW-0067">ATP-binding</keyword>
<keyword evidence="2" id="KW-0547">Nucleotide-binding</keyword>
<name>A0A4P9UQH8_METBY</name>
<dbReference type="Pfam" id="PF14397">
    <property type="entry name" value="ATPgrasp_ST"/>
    <property type="match status" value="1"/>
</dbReference>
<dbReference type="NCBIfam" id="TIGR02291">
    <property type="entry name" value="rimK_rel_E_lig"/>
    <property type="match status" value="1"/>
</dbReference>
<dbReference type="Proteomes" id="UP000305881">
    <property type="component" value="Chromosome"/>
</dbReference>
<dbReference type="GO" id="GO:0046872">
    <property type="term" value="F:metal ion binding"/>
    <property type="evidence" value="ECO:0007669"/>
    <property type="project" value="InterPro"/>
</dbReference>
<dbReference type="GO" id="GO:0018169">
    <property type="term" value="F:ribosomal S6-glutamic acid ligase activity"/>
    <property type="evidence" value="ECO:0007669"/>
    <property type="project" value="TreeGrafter"/>
</dbReference>
<accession>A0A4P9UQH8</accession>
<dbReference type="OrthoDB" id="336227at2"/>
<evidence type="ECO:0000259" key="3">
    <source>
        <dbReference type="PROSITE" id="PS50975"/>
    </source>
</evidence>
<gene>
    <name evidence="4" type="ORF">EQU24_16075</name>
</gene>
<dbReference type="PANTHER" id="PTHR21621:SF0">
    <property type="entry name" value="BETA-CITRYLGLUTAMATE SYNTHASE B-RELATED"/>
    <property type="match status" value="1"/>
</dbReference>
<keyword evidence="1" id="KW-0464">Manganese</keyword>
<dbReference type="PANTHER" id="PTHR21621">
    <property type="entry name" value="RIBOSOMAL PROTEIN S6 MODIFICATION PROTEIN"/>
    <property type="match status" value="1"/>
</dbReference>
<protein>
    <submittedName>
        <fullName evidence="4">Alpha-L-glutamate ligase-like protein</fullName>
    </submittedName>
</protein>
<sequence length="319" mass="35312">MSWKNYLRPSKRLREAGLLGMNQRNGDYILRYNPRKYYPLVDDKLRTKKLAQASGIAVPELYAVVDAEYQIADLPEKLKPYDEFAIKPAHGSGGEGIIVVNGRSKNCYRKLNGTLLTEEEIGHHISNILSGMYSLGGQPDVALIEYRVDFDPVFDRVSYQGVPDIRTIIFMGVPVMSMLRLPTRLSDGKANLHQGAIGVGIDIEQGVTTTGVWQNDMIDAHPDSGNTITGLSLPNWEDILLLSAGCKELVSLGYIGVDIVLDSKLGPLMLEINARPGLSIQLANKKGLLPRLEAVEKLKKIPETAAERVELAKKLYRTQ</sequence>
<dbReference type="GO" id="GO:0005737">
    <property type="term" value="C:cytoplasm"/>
    <property type="evidence" value="ECO:0007669"/>
    <property type="project" value="TreeGrafter"/>
</dbReference>
<dbReference type="EMBL" id="CP035467">
    <property type="protein sequence ID" value="QCW83587.1"/>
    <property type="molecule type" value="Genomic_DNA"/>
</dbReference>
<feature type="domain" description="ATP-grasp" evidence="3">
    <location>
        <begin position="48"/>
        <end position="303"/>
    </location>
</feature>
<evidence type="ECO:0000256" key="1">
    <source>
        <dbReference type="ARBA" id="ARBA00023211"/>
    </source>
</evidence>
<dbReference type="RefSeq" id="WP_017842608.1">
    <property type="nucleotide sequence ID" value="NZ_CP035467.1"/>
</dbReference>
<evidence type="ECO:0000313" key="4">
    <source>
        <dbReference type="EMBL" id="QCW83587.1"/>
    </source>
</evidence>
<evidence type="ECO:0000256" key="2">
    <source>
        <dbReference type="PROSITE-ProRule" id="PRU00409"/>
    </source>
</evidence>
<organism evidence="4 5">
    <name type="scientific">Methylotuvimicrobium buryatense</name>
    <name type="common">Methylomicrobium buryatense</name>
    <dbReference type="NCBI Taxonomy" id="95641"/>
    <lineage>
        <taxon>Bacteria</taxon>
        <taxon>Pseudomonadati</taxon>
        <taxon>Pseudomonadota</taxon>
        <taxon>Gammaproteobacteria</taxon>
        <taxon>Methylococcales</taxon>
        <taxon>Methylococcaceae</taxon>
        <taxon>Methylotuvimicrobium</taxon>
    </lineage>
</organism>
<proteinExistence type="predicted"/>
<dbReference type="STRING" id="675511.GCA_000341735_04237"/>
<keyword evidence="5" id="KW-1185">Reference proteome</keyword>
<dbReference type="InterPro" id="IPR011758">
    <property type="entry name" value="RimK-rel_E_lig"/>
</dbReference>
<evidence type="ECO:0000313" key="5">
    <source>
        <dbReference type="Proteomes" id="UP000305881"/>
    </source>
</evidence>
<reference evidence="5" key="1">
    <citation type="journal article" date="2019" name="J. Bacteriol.">
        <title>A Mutagenic Screen Identifies a TonB-Dependent Receptor Required for the Lanthanide Metal Switch in the Type I Methanotroph 'Methylotuvimicrobium buryatense' 5GB1C.</title>
        <authorList>
            <person name="Groom J.D."/>
            <person name="Ford S.M."/>
            <person name="Pesesky M.W."/>
            <person name="Lidstrom M.E."/>
        </authorList>
    </citation>
    <scope>NUCLEOTIDE SEQUENCE [LARGE SCALE GENOMIC DNA]</scope>
    <source>
        <strain evidence="5">5GB1C</strain>
    </source>
</reference>
<dbReference type="GO" id="GO:0005524">
    <property type="term" value="F:ATP binding"/>
    <property type="evidence" value="ECO:0007669"/>
    <property type="project" value="UniProtKB-UniRule"/>
</dbReference>
<dbReference type="Gene3D" id="3.30.470.20">
    <property type="entry name" value="ATP-grasp fold, B domain"/>
    <property type="match status" value="1"/>
</dbReference>
<dbReference type="SUPFAM" id="SSF56059">
    <property type="entry name" value="Glutathione synthetase ATP-binding domain-like"/>
    <property type="match status" value="1"/>
</dbReference>
<dbReference type="KEGG" id="mbur:EQU24_16075"/>
<dbReference type="AlphaFoldDB" id="A0A4P9UQH8"/>
<dbReference type="GO" id="GO:0009432">
    <property type="term" value="P:SOS response"/>
    <property type="evidence" value="ECO:0007669"/>
    <property type="project" value="TreeGrafter"/>
</dbReference>